<sequence>MLSTFLPAISTCPRPLDVLLPRFRLPPVQIERPSRTTATRTTYSLQDRRHRKHPGVVHSTRTTTNSMPERSTTHEPATIRTTQIDEKTLEPRGCRNLSTTPTNQRRADIQKHFTKPFGHLLSRRSLKMAISRTNDRATCNDDGEPGAAITSNHKPTAIQAIAHIRTRACKHLHEMEEGGRAYGASSRFNLEAQYRRTEVLEVAIGSSAHGKSSLQTALGVWCDFLVKESLRSACKVNGSPRCRARKQNDYTKRIPDRTTRDAATRTLSRKRRPSPTRSHSSNPATPPQRYREPADDDDDDVPNTHPSRRHACPTAAVLDSCSMENLPDHRQQRTKHTRTTSGTYRVPDLQPSSRLRPCGLTITNDDKHSVGRKSGRQ</sequence>
<gene>
    <name evidence="2" type="ORF">DFP72DRAFT_888905</name>
</gene>
<evidence type="ECO:0000256" key="1">
    <source>
        <dbReference type="SAM" id="MobiDB-lite"/>
    </source>
</evidence>
<keyword evidence="3" id="KW-1185">Reference proteome</keyword>
<dbReference type="EMBL" id="JACGCI010000019">
    <property type="protein sequence ID" value="KAF6758328.1"/>
    <property type="molecule type" value="Genomic_DNA"/>
</dbReference>
<comment type="caution">
    <text evidence="2">The sequence shown here is derived from an EMBL/GenBank/DDBJ whole genome shotgun (WGS) entry which is preliminary data.</text>
</comment>
<name>A0A8H6M755_9AGAR</name>
<feature type="compositionally biased region" description="Polar residues" evidence="1">
    <location>
        <begin position="59"/>
        <end position="70"/>
    </location>
</feature>
<feature type="compositionally biased region" description="Basic and acidic residues" evidence="1">
    <location>
        <begin position="246"/>
        <end position="263"/>
    </location>
</feature>
<dbReference type="Proteomes" id="UP000521943">
    <property type="component" value="Unassembled WGS sequence"/>
</dbReference>
<accession>A0A8H6M755</accession>
<reference evidence="2 3" key="1">
    <citation type="submission" date="2020-07" db="EMBL/GenBank/DDBJ databases">
        <title>Comparative genomics of pyrophilous fungi reveals a link between fire events and developmental genes.</title>
        <authorList>
            <consortium name="DOE Joint Genome Institute"/>
            <person name="Steindorff A.S."/>
            <person name="Carver A."/>
            <person name="Calhoun S."/>
            <person name="Stillman K."/>
            <person name="Liu H."/>
            <person name="Lipzen A."/>
            <person name="Pangilinan J."/>
            <person name="Labutti K."/>
            <person name="Bruns T.D."/>
            <person name="Grigoriev I.V."/>
        </authorList>
    </citation>
    <scope>NUCLEOTIDE SEQUENCE [LARGE SCALE GENOMIC DNA]</scope>
    <source>
        <strain evidence="2 3">CBS 144469</strain>
    </source>
</reference>
<organism evidence="2 3">
    <name type="scientific">Ephemerocybe angulata</name>
    <dbReference type="NCBI Taxonomy" id="980116"/>
    <lineage>
        <taxon>Eukaryota</taxon>
        <taxon>Fungi</taxon>
        <taxon>Dikarya</taxon>
        <taxon>Basidiomycota</taxon>
        <taxon>Agaricomycotina</taxon>
        <taxon>Agaricomycetes</taxon>
        <taxon>Agaricomycetidae</taxon>
        <taxon>Agaricales</taxon>
        <taxon>Agaricineae</taxon>
        <taxon>Psathyrellaceae</taxon>
        <taxon>Ephemerocybe</taxon>
    </lineage>
</organism>
<feature type="region of interest" description="Disordered" evidence="1">
    <location>
        <begin position="323"/>
        <end position="377"/>
    </location>
</feature>
<proteinExistence type="predicted"/>
<evidence type="ECO:0000313" key="3">
    <source>
        <dbReference type="Proteomes" id="UP000521943"/>
    </source>
</evidence>
<protein>
    <submittedName>
        <fullName evidence="2">Uncharacterized protein</fullName>
    </submittedName>
</protein>
<evidence type="ECO:0000313" key="2">
    <source>
        <dbReference type="EMBL" id="KAF6758328.1"/>
    </source>
</evidence>
<dbReference type="AlphaFoldDB" id="A0A8H6M755"/>
<feature type="region of interest" description="Disordered" evidence="1">
    <location>
        <begin position="246"/>
        <end position="310"/>
    </location>
</feature>
<feature type="region of interest" description="Disordered" evidence="1">
    <location>
        <begin position="46"/>
        <end position="79"/>
    </location>
</feature>